<name>A0AA36F8M3_OCTVU</name>
<evidence type="ECO:0000313" key="2">
    <source>
        <dbReference type="Proteomes" id="UP001162480"/>
    </source>
</evidence>
<protein>
    <submittedName>
        <fullName evidence="1">Uncharacterized protein</fullName>
    </submittedName>
</protein>
<gene>
    <name evidence="1" type="ORF">OCTVUL_1B001477</name>
</gene>
<dbReference type="AlphaFoldDB" id="A0AA36F8M3"/>
<keyword evidence="2" id="KW-1185">Reference proteome</keyword>
<accession>A0AA36F8M3</accession>
<reference evidence="1" key="1">
    <citation type="submission" date="2023-08" db="EMBL/GenBank/DDBJ databases">
        <authorList>
            <person name="Alioto T."/>
            <person name="Alioto T."/>
            <person name="Gomez Garrido J."/>
        </authorList>
    </citation>
    <scope>NUCLEOTIDE SEQUENCE</scope>
</reference>
<organism evidence="1 2">
    <name type="scientific">Octopus vulgaris</name>
    <name type="common">Common octopus</name>
    <dbReference type="NCBI Taxonomy" id="6645"/>
    <lineage>
        <taxon>Eukaryota</taxon>
        <taxon>Metazoa</taxon>
        <taxon>Spiralia</taxon>
        <taxon>Lophotrochozoa</taxon>
        <taxon>Mollusca</taxon>
        <taxon>Cephalopoda</taxon>
        <taxon>Coleoidea</taxon>
        <taxon>Octopodiformes</taxon>
        <taxon>Octopoda</taxon>
        <taxon>Incirrata</taxon>
        <taxon>Octopodidae</taxon>
        <taxon>Octopus</taxon>
    </lineage>
</organism>
<proteinExistence type="predicted"/>
<dbReference type="EMBL" id="OX597822">
    <property type="protein sequence ID" value="CAI9728465.1"/>
    <property type="molecule type" value="Genomic_DNA"/>
</dbReference>
<evidence type="ECO:0000313" key="1">
    <source>
        <dbReference type="EMBL" id="CAI9728465.1"/>
    </source>
</evidence>
<sequence>MAEGKKVTRHPMLFSRRMRVEDNAVDSIYSDMNIEGGRHRKKSIKSDTIDGIVTANMTRFLSRKSL</sequence>
<dbReference type="Proteomes" id="UP001162480">
    <property type="component" value="Chromosome 9"/>
</dbReference>